<dbReference type="EMBL" id="JAAIUW010000004">
    <property type="protein sequence ID" value="KAF7834646.1"/>
    <property type="molecule type" value="Genomic_DNA"/>
</dbReference>
<dbReference type="PANTHER" id="PTHR37610:SF47">
    <property type="entry name" value="RETROTRANSPOSON COPIA-LIKE N-TERMINAL DOMAIN-CONTAINING PROTEIN"/>
    <property type="match status" value="1"/>
</dbReference>
<dbReference type="Proteomes" id="UP000634136">
    <property type="component" value="Unassembled WGS sequence"/>
</dbReference>
<proteinExistence type="predicted"/>
<reference evidence="2" key="1">
    <citation type="submission" date="2020-09" db="EMBL/GenBank/DDBJ databases">
        <title>Genome-Enabled Discovery of Anthraquinone Biosynthesis in Senna tora.</title>
        <authorList>
            <person name="Kang S.-H."/>
            <person name="Pandey R.P."/>
            <person name="Lee C.-M."/>
            <person name="Sim J.-S."/>
            <person name="Jeong J.-T."/>
            <person name="Choi B.-S."/>
            <person name="Jung M."/>
            <person name="Ginzburg D."/>
            <person name="Zhao K."/>
            <person name="Won S.Y."/>
            <person name="Oh T.-J."/>
            <person name="Yu Y."/>
            <person name="Kim N.-H."/>
            <person name="Lee O.R."/>
            <person name="Lee T.-H."/>
            <person name="Bashyal P."/>
            <person name="Kim T.-S."/>
            <person name="Lee W.-H."/>
            <person name="Kawkins C."/>
            <person name="Kim C.-K."/>
            <person name="Kim J.S."/>
            <person name="Ahn B.O."/>
            <person name="Rhee S.Y."/>
            <person name="Sohng J.K."/>
        </authorList>
    </citation>
    <scope>NUCLEOTIDE SEQUENCE</scope>
    <source>
        <tissue evidence="2">Leaf</tissue>
    </source>
</reference>
<dbReference type="AlphaFoldDB" id="A0A835CA81"/>
<dbReference type="InterPro" id="IPR032675">
    <property type="entry name" value="LRR_dom_sf"/>
</dbReference>
<dbReference type="Gene3D" id="3.80.10.10">
    <property type="entry name" value="Ribonuclease Inhibitor"/>
    <property type="match status" value="1"/>
</dbReference>
<sequence length="166" mass="18283">MCSRNTVVFGTMTSAVDSSSSTPKHAPAVATSSFQYSDATLVLITGHKLNGQNYLQWRQSVFMFLCGKGKNDYLSGVAKAPSQQDASYKKWWAENNMVMSWLINSMTTEIGVLQNKFVRFQGNSFEGPIPLSFSNLTSLTELRISEISNGSSSLAFIKNMKSLTVL</sequence>
<gene>
    <name evidence="2" type="ORF">G2W53_009505</name>
</gene>
<dbReference type="SUPFAM" id="SSF52058">
    <property type="entry name" value="L domain-like"/>
    <property type="match status" value="1"/>
</dbReference>
<organism evidence="2 3">
    <name type="scientific">Senna tora</name>
    <dbReference type="NCBI Taxonomy" id="362788"/>
    <lineage>
        <taxon>Eukaryota</taxon>
        <taxon>Viridiplantae</taxon>
        <taxon>Streptophyta</taxon>
        <taxon>Embryophyta</taxon>
        <taxon>Tracheophyta</taxon>
        <taxon>Spermatophyta</taxon>
        <taxon>Magnoliopsida</taxon>
        <taxon>eudicotyledons</taxon>
        <taxon>Gunneridae</taxon>
        <taxon>Pentapetalae</taxon>
        <taxon>rosids</taxon>
        <taxon>fabids</taxon>
        <taxon>Fabales</taxon>
        <taxon>Fabaceae</taxon>
        <taxon>Caesalpinioideae</taxon>
        <taxon>Cassia clade</taxon>
        <taxon>Senna</taxon>
    </lineage>
</organism>
<dbReference type="PANTHER" id="PTHR37610">
    <property type="entry name" value="CCHC-TYPE DOMAIN-CONTAINING PROTEIN"/>
    <property type="match status" value="1"/>
</dbReference>
<dbReference type="InterPro" id="IPR029472">
    <property type="entry name" value="Copia-like_N"/>
</dbReference>
<comment type="caution">
    <text evidence="2">The sequence shown here is derived from an EMBL/GenBank/DDBJ whole genome shotgun (WGS) entry which is preliminary data.</text>
</comment>
<protein>
    <submittedName>
        <fullName evidence="2">Retrovirus-related Pol polyprotein from transposon RE1</fullName>
    </submittedName>
</protein>
<accession>A0A835CA81</accession>
<evidence type="ECO:0000259" key="1">
    <source>
        <dbReference type="Pfam" id="PF14244"/>
    </source>
</evidence>
<feature type="domain" description="Retrotransposon Copia-like N-terminal" evidence="1">
    <location>
        <begin position="42"/>
        <end position="81"/>
    </location>
</feature>
<dbReference type="Pfam" id="PF14244">
    <property type="entry name" value="Retrotran_gag_3"/>
    <property type="match status" value="1"/>
</dbReference>
<evidence type="ECO:0000313" key="3">
    <source>
        <dbReference type="Proteomes" id="UP000634136"/>
    </source>
</evidence>
<evidence type="ECO:0000313" key="2">
    <source>
        <dbReference type="EMBL" id="KAF7834646.1"/>
    </source>
</evidence>
<name>A0A835CA81_9FABA</name>
<dbReference type="OrthoDB" id="1746033at2759"/>
<keyword evidence="3" id="KW-1185">Reference proteome</keyword>